<dbReference type="RefSeq" id="WP_204502274.1">
    <property type="nucleotide sequence ID" value="NZ_JAFBDR010000040.1"/>
</dbReference>
<reference evidence="3 4" key="1">
    <citation type="submission" date="2021-01" db="EMBL/GenBank/DDBJ databases">
        <title>Genomic Encyclopedia of Type Strains, Phase IV (KMG-IV): sequencing the most valuable type-strain genomes for metagenomic binning, comparative biology and taxonomic classification.</title>
        <authorList>
            <person name="Goeker M."/>
        </authorList>
    </citation>
    <scope>NUCLEOTIDE SEQUENCE [LARGE SCALE GENOMIC DNA]</scope>
    <source>
        <strain evidence="3 4">DSM 23711</strain>
    </source>
</reference>
<accession>A0ABS2N659</accession>
<gene>
    <name evidence="3" type="ORF">JOC48_004204</name>
</gene>
<comment type="caution">
    <text evidence="3">The sequence shown here is derived from an EMBL/GenBank/DDBJ whole genome shotgun (WGS) entry which is preliminary data.</text>
</comment>
<keyword evidence="2" id="KW-1133">Transmembrane helix</keyword>
<organism evidence="3 4">
    <name type="scientific">Aquibacillus albus</name>
    <dbReference type="NCBI Taxonomy" id="1168171"/>
    <lineage>
        <taxon>Bacteria</taxon>
        <taxon>Bacillati</taxon>
        <taxon>Bacillota</taxon>
        <taxon>Bacilli</taxon>
        <taxon>Bacillales</taxon>
        <taxon>Bacillaceae</taxon>
        <taxon>Aquibacillus</taxon>
    </lineage>
</organism>
<dbReference type="EMBL" id="JAFBDR010000040">
    <property type="protein sequence ID" value="MBM7573637.1"/>
    <property type="molecule type" value="Genomic_DNA"/>
</dbReference>
<protein>
    <submittedName>
        <fullName evidence="3">Ser/Thr protein kinase</fullName>
    </submittedName>
</protein>
<keyword evidence="4" id="KW-1185">Reference proteome</keyword>
<dbReference type="GO" id="GO:0016301">
    <property type="term" value="F:kinase activity"/>
    <property type="evidence" value="ECO:0007669"/>
    <property type="project" value="UniProtKB-KW"/>
</dbReference>
<keyword evidence="2" id="KW-0812">Transmembrane</keyword>
<evidence type="ECO:0000256" key="1">
    <source>
        <dbReference type="SAM" id="MobiDB-lite"/>
    </source>
</evidence>
<keyword evidence="2" id="KW-0472">Membrane</keyword>
<proteinExistence type="predicted"/>
<sequence>MRQTQTERVTPRTEEEARYLERLHGFTVVPRPKPKKEKHEPKTSGNTLDDLAREIRQARTIIKLVGAAVIVEGIGLAALFIALL</sequence>
<evidence type="ECO:0000313" key="3">
    <source>
        <dbReference type="EMBL" id="MBM7573637.1"/>
    </source>
</evidence>
<evidence type="ECO:0000313" key="4">
    <source>
        <dbReference type="Proteomes" id="UP001296943"/>
    </source>
</evidence>
<keyword evidence="3" id="KW-0808">Transferase</keyword>
<dbReference type="Proteomes" id="UP001296943">
    <property type="component" value="Unassembled WGS sequence"/>
</dbReference>
<keyword evidence="3" id="KW-0418">Kinase</keyword>
<feature type="region of interest" description="Disordered" evidence="1">
    <location>
        <begin position="29"/>
        <end position="50"/>
    </location>
</feature>
<name>A0ABS2N659_9BACI</name>
<evidence type="ECO:0000256" key="2">
    <source>
        <dbReference type="SAM" id="Phobius"/>
    </source>
</evidence>
<feature type="transmembrane region" description="Helical" evidence="2">
    <location>
        <begin position="61"/>
        <end position="83"/>
    </location>
</feature>